<dbReference type="GO" id="GO:0004497">
    <property type="term" value="F:monooxygenase activity"/>
    <property type="evidence" value="ECO:0007669"/>
    <property type="project" value="UniProtKB-KW"/>
</dbReference>
<dbReference type="EMBL" id="JAAALK010000286">
    <property type="protein sequence ID" value="KAG8062923.1"/>
    <property type="molecule type" value="Genomic_DNA"/>
</dbReference>
<proteinExistence type="inferred from homology"/>
<reference evidence="7" key="1">
    <citation type="journal article" date="2021" name="bioRxiv">
        <title>Whole Genome Assembly and Annotation of Northern Wild Rice, Zizania palustris L., Supports a Whole Genome Duplication in the Zizania Genus.</title>
        <authorList>
            <person name="Haas M."/>
            <person name="Kono T."/>
            <person name="Macchietto M."/>
            <person name="Millas R."/>
            <person name="McGilp L."/>
            <person name="Shao M."/>
            <person name="Duquette J."/>
            <person name="Hirsch C.N."/>
            <person name="Kimball J."/>
        </authorList>
    </citation>
    <scope>NUCLEOTIDE SEQUENCE</scope>
    <source>
        <tissue evidence="7">Fresh leaf tissue</tissue>
    </source>
</reference>
<dbReference type="InterPro" id="IPR017972">
    <property type="entry name" value="Cyt_P450_CS"/>
</dbReference>
<reference evidence="7" key="2">
    <citation type="submission" date="2021-02" db="EMBL/GenBank/DDBJ databases">
        <authorList>
            <person name="Kimball J.A."/>
            <person name="Haas M.W."/>
            <person name="Macchietto M."/>
            <person name="Kono T."/>
            <person name="Duquette J."/>
            <person name="Shao M."/>
        </authorList>
    </citation>
    <scope>NUCLEOTIDE SEQUENCE</scope>
    <source>
        <tissue evidence="7">Fresh leaf tissue</tissue>
    </source>
</reference>
<evidence type="ECO:0000256" key="2">
    <source>
        <dbReference type="ARBA" id="ARBA00022617"/>
    </source>
</evidence>
<gene>
    <name evidence="7" type="ORF">GUJ93_ZPchr0003g16486</name>
</gene>
<comment type="caution">
    <text evidence="7">The sequence shown here is derived from an EMBL/GenBank/DDBJ whole genome shotgun (WGS) entry which is preliminary data.</text>
</comment>
<evidence type="ECO:0008006" key="9">
    <source>
        <dbReference type="Google" id="ProtNLM"/>
    </source>
</evidence>
<sequence length="454" mass="51256">MVTFGVHILLRYNRSTSRKIIGLPGPVKLPLIGNMHQLIWNKHTSVVFRWIHQLLKELDTDILCLRFGSVNVIVIACPEIALEVAREKDAVFVSRPTTFASETLSFGYMGSTLTPDVQQWKKMRRVIRTEILSPALEKQLHHLREEEIDHMVKCIYNTCNSNNIVNVRHVARHFCGNMIRKLMFSKRYFTDQPADHLSADGPGPNEVEHVGALFTMLSHVYSFSISDYFPSLVGLNFDGQEKVVKREIVFAIIDNPPNEVEWALAEMINKPEVMKKAIDELDKVVGKDRLVQESDISQLNYLKSCVREAFRVHPFRPFTPPRVAIADTTIAGYTVTKGSHVLISKIGLGRNTKVWTEPNEFRPERHMDNGNVVLSEPDLRFVSFGTGRRGCPGISLGTSITMILFARLLQGFTWTKPANIDKISLEEAKSSLALAKPLTLHASPRLAASLYKGK</sequence>
<evidence type="ECO:0000256" key="3">
    <source>
        <dbReference type="ARBA" id="ARBA00022723"/>
    </source>
</evidence>
<comment type="similarity">
    <text evidence="1 6">Belongs to the cytochrome P450 family.</text>
</comment>
<dbReference type="AlphaFoldDB" id="A0A8J5S2S2"/>
<dbReference type="OrthoDB" id="594634at2759"/>
<evidence type="ECO:0000256" key="4">
    <source>
        <dbReference type="ARBA" id="ARBA00023002"/>
    </source>
</evidence>
<evidence type="ECO:0000256" key="6">
    <source>
        <dbReference type="RuleBase" id="RU000461"/>
    </source>
</evidence>
<evidence type="ECO:0000256" key="1">
    <source>
        <dbReference type="ARBA" id="ARBA00010617"/>
    </source>
</evidence>
<dbReference type="PANTHER" id="PTHR47944:SF16">
    <property type="entry name" value="CYTOCHROME P450 FAMILY 1 SUBFAMILY A POLYPEPTIDE 1"/>
    <property type="match status" value="1"/>
</dbReference>
<organism evidence="7 8">
    <name type="scientific">Zizania palustris</name>
    <name type="common">Northern wild rice</name>
    <dbReference type="NCBI Taxonomy" id="103762"/>
    <lineage>
        <taxon>Eukaryota</taxon>
        <taxon>Viridiplantae</taxon>
        <taxon>Streptophyta</taxon>
        <taxon>Embryophyta</taxon>
        <taxon>Tracheophyta</taxon>
        <taxon>Spermatophyta</taxon>
        <taxon>Magnoliopsida</taxon>
        <taxon>Liliopsida</taxon>
        <taxon>Poales</taxon>
        <taxon>Poaceae</taxon>
        <taxon>BOP clade</taxon>
        <taxon>Oryzoideae</taxon>
        <taxon>Oryzeae</taxon>
        <taxon>Zizaniinae</taxon>
        <taxon>Zizania</taxon>
    </lineage>
</organism>
<keyword evidence="2 6" id="KW-0349">Heme</keyword>
<keyword evidence="8" id="KW-1185">Reference proteome</keyword>
<keyword evidence="4 6" id="KW-0560">Oxidoreductase</keyword>
<name>A0A8J5S2S2_ZIZPA</name>
<dbReference type="PROSITE" id="PS00086">
    <property type="entry name" value="CYTOCHROME_P450"/>
    <property type="match status" value="1"/>
</dbReference>
<dbReference type="InterPro" id="IPR001128">
    <property type="entry name" value="Cyt_P450"/>
</dbReference>
<dbReference type="PANTHER" id="PTHR47944">
    <property type="entry name" value="CYTOCHROME P450 98A9"/>
    <property type="match status" value="1"/>
</dbReference>
<accession>A0A8J5S2S2</accession>
<protein>
    <recommendedName>
        <fullName evidence="9">Cytochrome P450</fullName>
    </recommendedName>
</protein>
<evidence type="ECO:0000256" key="5">
    <source>
        <dbReference type="ARBA" id="ARBA00023004"/>
    </source>
</evidence>
<evidence type="ECO:0000313" key="7">
    <source>
        <dbReference type="EMBL" id="KAG8062923.1"/>
    </source>
</evidence>
<dbReference type="Proteomes" id="UP000729402">
    <property type="component" value="Unassembled WGS sequence"/>
</dbReference>
<dbReference type="GO" id="GO:0016705">
    <property type="term" value="F:oxidoreductase activity, acting on paired donors, with incorporation or reduction of molecular oxygen"/>
    <property type="evidence" value="ECO:0007669"/>
    <property type="project" value="InterPro"/>
</dbReference>
<keyword evidence="6" id="KW-0503">Monooxygenase</keyword>
<dbReference type="Pfam" id="PF00067">
    <property type="entry name" value="p450"/>
    <property type="match status" value="2"/>
</dbReference>
<keyword evidence="3 6" id="KW-0479">Metal-binding</keyword>
<evidence type="ECO:0000313" key="8">
    <source>
        <dbReference type="Proteomes" id="UP000729402"/>
    </source>
</evidence>
<keyword evidence="5 6" id="KW-0408">Iron</keyword>
<dbReference type="GO" id="GO:0005506">
    <property type="term" value="F:iron ion binding"/>
    <property type="evidence" value="ECO:0007669"/>
    <property type="project" value="InterPro"/>
</dbReference>
<dbReference type="GO" id="GO:0020037">
    <property type="term" value="F:heme binding"/>
    <property type="evidence" value="ECO:0007669"/>
    <property type="project" value="InterPro"/>
</dbReference>